<dbReference type="GO" id="GO:0004614">
    <property type="term" value="F:phosphoglucomutase activity"/>
    <property type="evidence" value="ECO:0007669"/>
    <property type="project" value="UniProtKB-EC"/>
</dbReference>
<evidence type="ECO:0000256" key="3">
    <source>
        <dbReference type="ARBA" id="ARBA00022553"/>
    </source>
</evidence>
<dbReference type="Pfam" id="PF02878">
    <property type="entry name" value="PGM_PMM_I"/>
    <property type="match status" value="1"/>
</dbReference>
<reference evidence="12" key="1">
    <citation type="submission" date="2013-03" db="EMBL/GenBank/DDBJ databases">
        <title>Genome sequence of Chthonomonas calidirosea, the first sequenced genome from the Armatimonadetes phylum (formally candidate division OP10).</title>
        <authorList>
            <person name="Lee K.C.Y."/>
            <person name="Morgan X.C."/>
            <person name="Dunfield P.F."/>
            <person name="Tamas I."/>
            <person name="Houghton K.M."/>
            <person name="Vyssotski M."/>
            <person name="Ryan J.L.J."/>
            <person name="Lagutin K."/>
            <person name="McDonald I.R."/>
            <person name="Stott M.B."/>
        </authorList>
    </citation>
    <scope>NUCLEOTIDE SEQUENCE [LARGE SCALE GENOMIC DNA]</scope>
    <source>
        <strain evidence="12">DSM 23976 / ICMP 18418 / T49</strain>
    </source>
</reference>
<dbReference type="InterPro" id="IPR005841">
    <property type="entry name" value="Alpha-D-phosphohexomutase_SF"/>
</dbReference>
<feature type="domain" description="Alpha-D-phosphohexomutase alpha/beta/alpha" evidence="9">
    <location>
        <begin position="173"/>
        <end position="273"/>
    </location>
</feature>
<dbReference type="Pfam" id="PF00408">
    <property type="entry name" value="PGM_PMM_IV"/>
    <property type="match status" value="1"/>
</dbReference>
<dbReference type="InterPro" id="IPR005846">
    <property type="entry name" value="A-D-PHexomutase_a/b/a-III"/>
</dbReference>
<protein>
    <submittedName>
        <fullName evidence="11">Phosphoglucomutase, Phosphomannomutase</fullName>
        <ecNumber evidence="11">5.4.2.2</ecNumber>
        <ecNumber evidence="11">5.4.2.8</ecNumber>
    </submittedName>
</protein>
<dbReference type="SUPFAM" id="SSF55957">
    <property type="entry name" value="Phosphoglucomutase, C-terminal domain"/>
    <property type="match status" value="1"/>
</dbReference>
<accession>S0EY88</accession>
<comment type="cofactor">
    <cofactor evidence="1">
        <name>Mg(2+)</name>
        <dbReference type="ChEBI" id="CHEBI:18420"/>
    </cofactor>
</comment>
<dbReference type="GO" id="GO:0046872">
    <property type="term" value="F:metal ion binding"/>
    <property type="evidence" value="ECO:0007669"/>
    <property type="project" value="UniProtKB-KW"/>
</dbReference>
<dbReference type="GO" id="GO:0004615">
    <property type="term" value="F:phosphomannomutase activity"/>
    <property type="evidence" value="ECO:0007669"/>
    <property type="project" value="UniProtKB-EC"/>
</dbReference>
<dbReference type="GO" id="GO:0005975">
    <property type="term" value="P:carbohydrate metabolic process"/>
    <property type="evidence" value="ECO:0007669"/>
    <property type="project" value="InterPro"/>
</dbReference>
<evidence type="ECO:0000256" key="6">
    <source>
        <dbReference type="ARBA" id="ARBA00023235"/>
    </source>
</evidence>
<dbReference type="HOGENOM" id="CLU_016950_9_2_0"/>
<keyword evidence="3" id="KW-0597">Phosphoprotein</keyword>
<dbReference type="EC" id="5.4.2.2" evidence="11"/>
<dbReference type="Gene3D" id="3.40.120.10">
    <property type="entry name" value="Alpha-D-Glucose-1,6-Bisphosphate, subunit A, domain 3"/>
    <property type="match status" value="3"/>
</dbReference>
<evidence type="ECO:0000256" key="1">
    <source>
        <dbReference type="ARBA" id="ARBA00001946"/>
    </source>
</evidence>
<dbReference type="eggNOG" id="COG1109">
    <property type="taxonomic scope" value="Bacteria"/>
</dbReference>
<evidence type="ECO:0000259" key="10">
    <source>
        <dbReference type="Pfam" id="PF02880"/>
    </source>
</evidence>
<name>S0EY88_CHTCT</name>
<evidence type="ECO:0000256" key="2">
    <source>
        <dbReference type="ARBA" id="ARBA00010231"/>
    </source>
</evidence>
<evidence type="ECO:0000313" key="12">
    <source>
        <dbReference type="Proteomes" id="UP000014227"/>
    </source>
</evidence>
<dbReference type="Gene3D" id="3.30.310.50">
    <property type="entry name" value="Alpha-D-phosphohexomutase, C-terminal domain"/>
    <property type="match status" value="1"/>
</dbReference>
<dbReference type="SUPFAM" id="SSF53738">
    <property type="entry name" value="Phosphoglucomutase, first 3 domains"/>
    <property type="match status" value="3"/>
</dbReference>
<evidence type="ECO:0000313" key="11">
    <source>
        <dbReference type="EMBL" id="CCW36560.1"/>
    </source>
</evidence>
<organism evidence="11 12">
    <name type="scientific">Chthonomonas calidirosea (strain DSM 23976 / ICMP 18418 / T49)</name>
    <dbReference type="NCBI Taxonomy" id="1303518"/>
    <lineage>
        <taxon>Bacteria</taxon>
        <taxon>Bacillati</taxon>
        <taxon>Armatimonadota</taxon>
        <taxon>Chthonomonadia</taxon>
        <taxon>Chthonomonadales</taxon>
        <taxon>Chthonomonadaceae</taxon>
        <taxon>Chthonomonas</taxon>
    </lineage>
</organism>
<keyword evidence="6 11" id="KW-0413">Isomerase</keyword>
<dbReference type="InterPro" id="IPR016055">
    <property type="entry name" value="A-D-PHexomutase_a/b/a-I/II/III"/>
</dbReference>
<dbReference type="CDD" id="cd03089">
    <property type="entry name" value="PMM_PGM"/>
    <property type="match status" value="1"/>
</dbReference>
<dbReference type="PANTHER" id="PTHR43771:SF1">
    <property type="entry name" value="PHOSPHOMANNOMUTASE"/>
    <property type="match status" value="1"/>
</dbReference>
<sequence length="469" mass="52044">MAAVDPRVFRNYDIRALVPELVDEHSEFYAMLGDPKAFLAPLDTEGVTQIGRGLAGLFGAPKVYIGYDARLSGPAWARALAEGLTQQGVDVVLLGRCTTDTIYYVSGKYNLPGVEITASHSPKELNGMKMVRGGAQVIGMGSGMEELRDSVLAGRFPEAEREGHVEEQDILPEYVDHLMQFIDPEKVRPLRLVADAGNGVGGLPAHEIFRRIPQLKVTELFFEPDGHFPNHGPNPFEPENIVTLTEAVKREGADLGVAWDGDADRVFFVDETGKPIPGDFITALVARHFLQRFPGATIVYDIRASWVVPDWVKKMGGVPVSERVGHSFIKRTMRAHNAVFGGEVSGHYYFRDHFYADNGFIPMLAVLQMLSESGTSMSQLIASLGEYYISGEINSTVPDVQAVLDRIKERYADAKLDFRDGVTVEYPDWHFNVRPSANDPVIRLNLEAKSQQEMERRRDEVLAIIRGQA</sequence>
<evidence type="ECO:0000256" key="4">
    <source>
        <dbReference type="ARBA" id="ARBA00022723"/>
    </source>
</evidence>
<keyword evidence="4" id="KW-0479">Metal-binding</keyword>
<evidence type="ECO:0000259" key="8">
    <source>
        <dbReference type="Pfam" id="PF02878"/>
    </source>
</evidence>
<dbReference type="InterPro" id="IPR005845">
    <property type="entry name" value="A-D-PHexomutase_a/b/a-II"/>
</dbReference>
<dbReference type="PATRIC" id="fig|1303518.3.peg.2878"/>
<dbReference type="Proteomes" id="UP000014227">
    <property type="component" value="Chromosome I"/>
</dbReference>
<dbReference type="PANTHER" id="PTHR43771">
    <property type="entry name" value="PHOSPHOMANNOMUTASE"/>
    <property type="match status" value="1"/>
</dbReference>
<dbReference type="InParanoid" id="S0EY88"/>
<dbReference type="EMBL" id="HF951689">
    <property type="protein sequence ID" value="CCW36560.1"/>
    <property type="molecule type" value="Genomic_DNA"/>
</dbReference>
<feature type="domain" description="Alpha-D-phosphohexomutase alpha/beta/alpha" evidence="8">
    <location>
        <begin position="41"/>
        <end position="136"/>
    </location>
</feature>
<dbReference type="RefSeq" id="WP_016484065.1">
    <property type="nucleotide sequence ID" value="NC_021487.1"/>
</dbReference>
<evidence type="ECO:0000259" key="7">
    <source>
        <dbReference type="Pfam" id="PF00408"/>
    </source>
</evidence>
<dbReference type="KEGG" id="ccz:CCALI_02772"/>
<dbReference type="STRING" id="454171.CP488_01316"/>
<dbReference type="PRINTS" id="PR00509">
    <property type="entry name" value="PGMPMM"/>
</dbReference>
<keyword evidence="5" id="KW-0460">Magnesium</keyword>
<feature type="domain" description="Alpha-D-phosphohexomutase C-terminal" evidence="7">
    <location>
        <begin position="392"/>
        <end position="462"/>
    </location>
</feature>
<dbReference type="EC" id="5.4.2.8" evidence="11"/>
<dbReference type="OrthoDB" id="9803322at2"/>
<proteinExistence type="inferred from homology"/>
<dbReference type="InterPro" id="IPR036900">
    <property type="entry name" value="A-D-PHexomutase_C_sf"/>
</dbReference>
<dbReference type="Pfam" id="PF02879">
    <property type="entry name" value="PGM_PMM_II"/>
    <property type="match status" value="1"/>
</dbReference>
<keyword evidence="12" id="KW-1185">Reference proteome</keyword>
<gene>
    <name evidence="11" type="ORF">CCALI_02772</name>
</gene>
<dbReference type="InterPro" id="IPR005844">
    <property type="entry name" value="A-D-PHexomutase_a/b/a-I"/>
</dbReference>
<evidence type="ECO:0000259" key="9">
    <source>
        <dbReference type="Pfam" id="PF02879"/>
    </source>
</evidence>
<dbReference type="AlphaFoldDB" id="S0EY88"/>
<feature type="domain" description="Alpha-D-phosphohexomutase alpha/beta/alpha" evidence="10">
    <location>
        <begin position="278"/>
        <end position="384"/>
    </location>
</feature>
<dbReference type="InterPro" id="IPR005843">
    <property type="entry name" value="A-D-PHexomutase_C"/>
</dbReference>
<comment type="similarity">
    <text evidence="2">Belongs to the phosphohexose mutase family.</text>
</comment>
<dbReference type="Pfam" id="PF02880">
    <property type="entry name" value="PGM_PMM_III"/>
    <property type="match status" value="1"/>
</dbReference>
<evidence type="ECO:0000256" key="5">
    <source>
        <dbReference type="ARBA" id="ARBA00022842"/>
    </source>
</evidence>